<reference evidence="1" key="1">
    <citation type="submission" date="2013-07" db="EMBL/GenBank/DDBJ databases">
        <title>The genome of an arbuscular mycorrhizal fungus provides insights into the evolution of the oldest plant symbiosis.</title>
        <authorList>
            <consortium name="DOE Joint Genome Institute"/>
            <person name="Tisserant E."/>
            <person name="Malbreil M."/>
            <person name="Kuo A."/>
            <person name="Kohler A."/>
            <person name="Symeonidi A."/>
            <person name="Balestrini R."/>
            <person name="Charron P."/>
            <person name="Duensing N."/>
            <person name="Frei-dit-Frey N."/>
            <person name="Gianinazzi-Pearson V."/>
            <person name="Gilbert B."/>
            <person name="Handa Y."/>
            <person name="Hijri M."/>
            <person name="Kaul R."/>
            <person name="Kawaguchi M."/>
            <person name="Krajinski F."/>
            <person name="Lammers P."/>
            <person name="Lapierre D."/>
            <person name="Masclaux F.G."/>
            <person name="Murat C."/>
            <person name="Morin E."/>
            <person name="Ndikumana S."/>
            <person name="Pagni M."/>
            <person name="Petitpierre D."/>
            <person name="Requena N."/>
            <person name="Rosikiewicz P."/>
            <person name="Riley R."/>
            <person name="Saito K."/>
            <person name="San Clemente H."/>
            <person name="Shapiro H."/>
            <person name="van Tuinen D."/>
            <person name="Becard G."/>
            <person name="Bonfante P."/>
            <person name="Paszkowski U."/>
            <person name="Shachar-Hill Y."/>
            <person name="Young J.P."/>
            <person name="Sanders I.R."/>
            <person name="Henrissat B."/>
            <person name="Rensing S.A."/>
            <person name="Grigoriev I.V."/>
            <person name="Corradi N."/>
            <person name="Roux C."/>
            <person name="Martin F."/>
        </authorList>
    </citation>
    <scope>NUCLEOTIDE SEQUENCE</scope>
    <source>
        <strain evidence="1">DAOM 197198</strain>
    </source>
</reference>
<gene>
    <name evidence="1" type="ORF">GLOINDRAFT_96903</name>
</gene>
<organism evidence="1">
    <name type="scientific">Rhizophagus irregularis (strain DAOM 181602 / DAOM 197198 / MUCL 43194)</name>
    <name type="common">Arbuscular mycorrhizal fungus</name>
    <name type="synonym">Glomus intraradices</name>
    <dbReference type="NCBI Taxonomy" id="747089"/>
    <lineage>
        <taxon>Eukaryota</taxon>
        <taxon>Fungi</taxon>
        <taxon>Fungi incertae sedis</taxon>
        <taxon>Mucoromycota</taxon>
        <taxon>Glomeromycotina</taxon>
        <taxon>Glomeromycetes</taxon>
        <taxon>Glomerales</taxon>
        <taxon>Glomeraceae</taxon>
        <taxon>Rhizophagus</taxon>
    </lineage>
</organism>
<accession>U9TV50</accession>
<name>U9TV50_RHIID</name>
<dbReference type="EMBL" id="KI286162">
    <property type="protein sequence ID" value="ESA11297.1"/>
    <property type="molecule type" value="Genomic_DNA"/>
</dbReference>
<protein>
    <submittedName>
        <fullName evidence="1">Uncharacterized protein</fullName>
    </submittedName>
</protein>
<dbReference type="HOGENOM" id="CLU_2062692_0_0_1"/>
<sequence length="119" mass="13861">MYDAKVKKAYVYCAKGDRKFDTFSKWISYLQDRGYLKDIDQLFKSQLSHHSINCIYLSTSKYKPYWKVTSFVNAEDILSSIQEKVKPGGEFSGTAIRKISEGTQLRYCVIDQRSSHRLI</sequence>
<proteinExistence type="predicted"/>
<dbReference type="AlphaFoldDB" id="U9TV50"/>
<evidence type="ECO:0000313" key="1">
    <source>
        <dbReference type="EMBL" id="ESA11297.1"/>
    </source>
</evidence>